<protein>
    <submittedName>
        <fullName evidence="4">DNA-binding transcriptional regulator AraC</fullName>
    </submittedName>
</protein>
<dbReference type="SUPFAM" id="SSF51215">
    <property type="entry name" value="Regulatory protein AraC"/>
    <property type="match status" value="1"/>
</dbReference>
<dbReference type="PANTHER" id="PTHR43280">
    <property type="entry name" value="ARAC-FAMILY TRANSCRIPTIONAL REGULATOR"/>
    <property type="match status" value="1"/>
</dbReference>
<keyword evidence="2 4" id="KW-0238">DNA-binding</keyword>
<dbReference type="InterPro" id="IPR018060">
    <property type="entry name" value="HTH_AraC"/>
</dbReference>
<dbReference type="Pfam" id="PF02311">
    <property type="entry name" value="AraC_binding"/>
    <property type="match status" value="1"/>
</dbReference>
<sequence>MKREHIAWQWLENNGPIYAGHERLLHGHRVMRPSGTDDWQILATTDGQGVFCGVIDLPVAVGSIVLVPPGRRQEYRAEGTFWEYTWIHFQPQKEWVELMQWPQHDGALMEIRIAEASPWQSIISDMERVVQYSKELFHRKQHFMSNALEAALLQCDLWNPLSRHHNTDPRILAAMDFMRENFDRDISLPDLAERHCMSVSNLSHLFRKHVGIGPMKYLDIQRLEHARAMLENTDEAVNKIASQVGFDFCYFSLHFKKYTMFSPRAYRARFRAVKIAKARAANIADE</sequence>
<organism evidence="4 5">
    <name type="scientific">Capsulimonas corticalis</name>
    <dbReference type="NCBI Taxonomy" id="2219043"/>
    <lineage>
        <taxon>Bacteria</taxon>
        <taxon>Bacillati</taxon>
        <taxon>Armatimonadota</taxon>
        <taxon>Armatimonadia</taxon>
        <taxon>Capsulimonadales</taxon>
        <taxon>Capsulimonadaceae</taxon>
        <taxon>Capsulimonas</taxon>
    </lineage>
</organism>
<name>A0A402CV67_9BACT</name>
<dbReference type="GO" id="GO:0043565">
    <property type="term" value="F:sequence-specific DNA binding"/>
    <property type="evidence" value="ECO:0007669"/>
    <property type="project" value="InterPro"/>
</dbReference>
<dbReference type="RefSeq" id="WP_125205952.1">
    <property type="nucleotide sequence ID" value="NZ_AP025739.1"/>
</dbReference>
<proteinExistence type="predicted"/>
<dbReference type="PROSITE" id="PS01124">
    <property type="entry name" value="HTH_ARAC_FAMILY_2"/>
    <property type="match status" value="1"/>
</dbReference>
<evidence type="ECO:0000313" key="5">
    <source>
        <dbReference type="Proteomes" id="UP000287394"/>
    </source>
</evidence>
<dbReference type="Proteomes" id="UP000287394">
    <property type="component" value="Chromosome"/>
</dbReference>
<dbReference type="Gene3D" id="1.10.10.60">
    <property type="entry name" value="Homeodomain-like"/>
    <property type="match status" value="2"/>
</dbReference>
<dbReference type="KEGG" id="ccot:CCAX7_23430"/>
<evidence type="ECO:0000313" key="4">
    <source>
        <dbReference type="EMBL" id="BDI30292.1"/>
    </source>
</evidence>
<reference evidence="4 5" key="1">
    <citation type="journal article" date="2019" name="Int. J. Syst. Evol. Microbiol.">
        <title>Capsulimonas corticalis gen. nov., sp. nov., an aerobic capsulated bacterium, of a novel bacterial order, Capsulimonadales ord. nov., of the class Armatimonadia of the phylum Armatimonadetes.</title>
        <authorList>
            <person name="Li J."/>
            <person name="Kudo C."/>
            <person name="Tonouchi A."/>
        </authorList>
    </citation>
    <scope>NUCLEOTIDE SEQUENCE [LARGE SCALE GENOMIC DNA]</scope>
    <source>
        <strain evidence="4 5">AX-7</strain>
    </source>
</reference>
<dbReference type="SUPFAM" id="SSF46689">
    <property type="entry name" value="Homeodomain-like"/>
    <property type="match status" value="2"/>
</dbReference>
<dbReference type="EMBL" id="AP025739">
    <property type="protein sequence ID" value="BDI30292.1"/>
    <property type="molecule type" value="Genomic_DNA"/>
</dbReference>
<gene>
    <name evidence="4" type="primary">araC_2</name>
    <name evidence="4" type="ORF">CCAX7_23430</name>
</gene>
<dbReference type="GO" id="GO:0003700">
    <property type="term" value="F:DNA-binding transcription factor activity"/>
    <property type="evidence" value="ECO:0007669"/>
    <property type="project" value="InterPro"/>
</dbReference>
<dbReference type="SMART" id="SM00342">
    <property type="entry name" value="HTH_ARAC"/>
    <property type="match status" value="1"/>
</dbReference>
<evidence type="ECO:0000256" key="3">
    <source>
        <dbReference type="ARBA" id="ARBA00023163"/>
    </source>
</evidence>
<evidence type="ECO:0000256" key="2">
    <source>
        <dbReference type="ARBA" id="ARBA00023125"/>
    </source>
</evidence>
<keyword evidence="5" id="KW-1185">Reference proteome</keyword>
<dbReference type="InterPro" id="IPR037923">
    <property type="entry name" value="HTH-like"/>
</dbReference>
<dbReference type="Pfam" id="PF12833">
    <property type="entry name" value="HTH_18"/>
    <property type="match status" value="1"/>
</dbReference>
<accession>A0A402CV67</accession>
<keyword evidence="3" id="KW-0804">Transcription</keyword>
<keyword evidence="1" id="KW-0805">Transcription regulation</keyword>
<dbReference type="InterPro" id="IPR003313">
    <property type="entry name" value="AraC-bd"/>
</dbReference>
<evidence type="ECO:0000256" key="1">
    <source>
        <dbReference type="ARBA" id="ARBA00023015"/>
    </source>
</evidence>
<dbReference type="InterPro" id="IPR009057">
    <property type="entry name" value="Homeodomain-like_sf"/>
</dbReference>
<dbReference type="Gene3D" id="2.60.120.280">
    <property type="entry name" value="Regulatory protein AraC"/>
    <property type="match status" value="1"/>
</dbReference>
<dbReference type="AlphaFoldDB" id="A0A402CV67"/>
<dbReference type="OrthoDB" id="9803764at2"/>
<dbReference type="PANTHER" id="PTHR43280:SF30">
    <property type="entry name" value="MMSAB OPERON REGULATORY PROTEIN"/>
    <property type="match status" value="1"/>
</dbReference>